<feature type="compositionally biased region" description="Basic and acidic residues" evidence="1">
    <location>
        <begin position="71"/>
        <end position="80"/>
    </location>
</feature>
<protein>
    <submittedName>
        <fullName evidence="2">Uncharacterized protein</fullName>
    </submittedName>
</protein>
<sequence length="93" mass="10696">MTIYGVSEIEFHTHSLFNHLKNGVSGIEFHTHLKQKVQPPRNKPHCGFNHVMVAISPYALSFPPPHFQTEMRSEGKETLFSKKVNRRKGVNNK</sequence>
<accession>A0A9Q9PC38</accession>
<dbReference type="EMBL" id="LR026976">
    <property type="protein sequence ID" value="VCT93290.1"/>
    <property type="molecule type" value="Genomic_DNA"/>
</dbReference>
<dbReference type="AlphaFoldDB" id="A0A9Q9PC38"/>
<feature type="region of interest" description="Disordered" evidence="1">
    <location>
        <begin position="71"/>
        <end position="93"/>
    </location>
</feature>
<feature type="compositionally biased region" description="Basic residues" evidence="1">
    <location>
        <begin position="83"/>
        <end position="93"/>
    </location>
</feature>
<keyword evidence="2" id="KW-0614">Plasmid</keyword>
<evidence type="ECO:0000313" key="2">
    <source>
        <dbReference type="EMBL" id="VCT93290.1"/>
    </source>
</evidence>
<geneLocation type="plasmid" evidence="2">
    <name>p576</name>
</geneLocation>
<name>A0A9Q9PC38_BACPU</name>
<gene>
    <name evidence="2" type="primary">p7</name>
    <name evidence="2" type="ORF">SBRMV_007</name>
</gene>
<reference evidence="2" key="1">
    <citation type="submission" date="2018-10" db="EMBL/GenBank/DDBJ databases">
        <authorList>
            <person name="Singh K. P."/>
            <person name="Ramachandran G."/>
            <person name="Val-Calvo J."/>
            <person name="Meijer J.J. W."/>
            <person name="Miguel-Arribas A."/>
            <person name="Gago Cordoba C."/>
        </authorList>
    </citation>
    <scope>NUCLEOTIDE SEQUENCE</scope>
    <source>
        <strain evidence="2">1</strain>
        <plasmid evidence="2">p576</plasmid>
    </source>
</reference>
<evidence type="ECO:0000256" key="1">
    <source>
        <dbReference type="SAM" id="MobiDB-lite"/>
    </source>
</evidence>
<organism evidence="2">
    <name type="scientific">Bacillus pumilus</name>
    <name type="common">Bacillus mesentericus</name>
    <dbReference type="NCBI Taxonomy" id="1408"/>
    <lineage>
        <taxon>Bacteria</taxon>
        <taxon>Bacillati</taxon>
        <taxon>Bacillota</taxon>
        <taxon>Bacilli</taxon>
        <taxon>Bacillales</taxon>
        <taxon>Bacillaceae</taxon>
        <taxon>Bacillus</taxon>
    </lineage>
</organism>
<proteinExistence type="predicted"/>